<dbReference type="InterPro" id="IPR009044">
    <property type="entry name" value="ssDNA-bd_transcriptional_reg"/>
</dbReference>
<evidence type="ECO:0000313" key="9">
    <source>
        <dbReference type="Proteomes" id="UP001217089"/>
    </source>
</evidence>
<dbReference type="EMBL" id="JARBDR010000850">
    <property type="protein sequence ID" value="KAJ8305144.1"/>
    <property type="molecule type" value="Genomic_DNA"/>
</dbReference>
<dbReference type="PANTHER" id="PTHR13215">
    <property type="entry name" value="RNA POLYMERASE II TRANSCRIPTIONAL COACTIVATOR"/>
    <property type="match status" value="1"/>
</dbReference>
<dbReference type="InterPro" id="IPR045125">
    <property type="entry name" value="Sub1/Tcp4-like"/>
</dbReference>
<protein>
    <recommendedName>
        <fullName evidence="7">Transcriptional coactivator p15 (PC4) C-terminal domain-containing protein</fullName>
    </recommendedName>
</protein>
<keyword evidence="6" id="KW-0539">Nucleus</keyword>
<dbReference type="Proteomes" id="UP001217089">
    <property type="component" value="Unassembled WGS sequence"/>
</dbReference>
<proteinExistence type="inferred from homology"/>
<feature type="domain" description="Transcriptional coactivator p15 (PC4) C-terminal" evidence="7">
    <location>
        <begin position="107"/>
        <end position="155"/>
    </location>
</feature>
<evidence type="ECO:0000313" key="8">
    <source>
        <dbReference type="EMBL" id="KAJ8305144.1"/>
    </source>
</evidence>
<keyword evidence="4" id="KW-0238">DNA-binding</keyword>
<evidence type="ECO:0000256" key="5">
    <source>
        <dbReference type="ARBA" id="ARBA00023163"/>
    </source>
</evidence>
<evidence type="ECO:0000256" key="4">
    <source>
        <dbReference type="ARBA" id="ARBA00023125"/>
    </source>
</evidence>
<name>A0ABQ9EK08_TEGGR</name>
<gene>
    <name evidence="8" type="ORF">KUTeg_017304</name>
</gene>
<reference evidence="8 9" key="1">
    <citation type="submission" date="2022-12" db="EMBL/GenBank/DDBJ databases">
        <title>Chromosome-level genome of Tegillarca granosa.</title>
        <authorList>
            <person name="Kim J."/>
        </authorList>
    </citation>
    <scope>NUCLEOTIDE SEQUENCE [LARGE SCALE GENOMIC DNA]</scope>
    <source>
        <strain evidence="8">Teg-2019</strain>
        <tissue evidence="8">Adductor muscle</tissue>
    </source>
</reference>
<evidence type="ECO:0000256" key="3">
    <source>
        <dbReference type="ARBA" id="ARBA00023015"/>
    </source>
</evidence>
<comment type="subcellular location">
    <subcellularLocation>
        <location evidence="1">Nucleus</location>
    </subcellularLocation>
</comment>
<keyword evidence="3" id="KW-0805">Transcription regulation</keyword>
<organism evidence="8 9">
    <name type="scientific">Tegillarca granosa</name>
    <name type="common">Malaysian cockle</name>
    <name type="synonym">Anadara granosa</name>
    <dbReference type="NCBI Taxonomy" id="220873"/>
    <lineage>
        <taxon>Eukaryota</taxon>
        <taxon>Metazoa</taxon>
        <taxon>Spiralia</taxon>
        <taxon>Lophotrochozoa</taxon>
        <taxon>Mollusca</taxon>
        <taxon>Bivalvia</taxon>
        <taxon>Autobranchia</taxon>
        <taxon>Pteriomorphia</taxon>
        <taxon>Arcoida</taxon>
        <taxon>Arcoidea</taxon>
        <taxon>Arcidae</taxon>
        <taxon>Tegillarca</taxon>
    </lineage>
</organism>
<comment type="similarity">
    <text evidence="2">Belongs to the transcriptional coactivator PC4 family.</text>
</comment>
<keyword evidence="5" id="KW-0804">Transcription</keyword>
<evidence type="ECO:0000259" key="7">
    <source>
        <dbReference type="Pfam" id="PF02229"/>
    </source>
</evidence>
<evidence type="ECO:0000256" key="2">
    <source>
        <dbReference type="ARBA" id="ARBA00009001"/>
    </source>
</evidence>
<dbReference type="SUPFAM" id="SSF54447">
    <property type="entry name" value="ssDNA-binding transcriptional regulator domain"/>
    <property type="match status" value="2"/>
</dbReference>
<dbReference type="Pfam" id="PF02229">
    <property type="entry name" value="PC4"/>
    <property type="match status" value="2"/>
</dbReference>
<dbReference type="Gene3D" id="2.30.31.10">
    <property type="entry name" value="Transcriptional Coactivator Pc4, Chain A"/>
    <property type="match status" value="2"/>
</dbReference>
<evidence type="ECO:0000256" key="1">
    <source>
        <dbReference type="ARBA" id="ARBA00004123"/>
    </source>
</evidence>
<keyword evidence="9" id="KW-1185">Reference proteome</keyword>
<evidence type="ECO:0000256" key="6">
    <source>
        <dbReference type="ARBA" id="ARBA00023242"/>
    </source>
</evidence>
<accession>A0ABQ9EK08</accession>
<sequence>MFKPKFYSESENIVKRRKAGKLRLKFPEIVKDSIRRNLFDDITNVGPKEMNDENARDGCDQDYKELVKENSRDDCNQDLVIDETKNGNEQDVKTESDVQDNIELCRFDLGSDRYVVAKIFNGKTQIHIREYAHGNNGLYPTRKGIALDLYQWKQIDEMYYSEIAECIDKKQDYKQHLGPNVYVTMQKGFQCVNIRKWFLPPDETNIVPTRKGIALTFQQWNNLKGAVDLVGQILKDQLDEIEFCDHQNQMGFFTCMKCNPNNFMNY</sequence>
<feature type="domain" description="Transcriptional coactivator p15 (PC4) C-terminal" evidence="7">
    <location>
        <begin position="187"/>
        <end position="224"/>
    </location>
</feature>
<dbReference type="InterPro" id="IPR003173">
    <property type="entry name" value="PC4_C"/>
</dbReference>
<comment type="caution">
    <text evidence="8">The sequence shown here is derived from an EMBL/GenBank/DDBJ whole genome shotgun (WGS) entry which is preliminary data.</text>
</comment>